<dbReference type="RefSeq" id="WP_043867007.1">
    <property type="nucleotide sequence ID" value="NZ_AP028932.1"/>
</dbReference>
<organism evidence="1">
    <name type="scientific">Bacillus velezensis</name>
    <dbReference type="NCBI Taxonomy" id="492670"/>
    <lineage>
        <taxon>Bacteria</taxon>
        <taxon>Bacillati</taxon>
        <taxon>Bacillota</taxon>
        <taxon>Bacilli</taxon>
        <taxon>Bacillales</taxon>
        <taxon>Bacillaceae</taxon>
        <taxon>Bacillus</taxon>
        <taxon>Bacillus amyloliquefaciens group</taxon>
    </lineage>
</organism>
<dbReference type="EMBL" id="WKKV01000003">
    <property type="protein sequence ID" value="MSE02191.1"/>
    <property type="molecule type" value="Genomic_DNA"/>
</dbReference>
<reference evidence="1" key="1">
    <citation type="submission" date="2019-11" db="EMBL/GenBank/DDBJ databases">
        <title>Draft Genome Sequence of Plant Growth-Promoting Rhizosphere-Associated Bacteria.</title>
        <authorList>
            <person name="Vasilyev I.Y."/>
            <person name="Radchenko V."/>
            <person name="Ilnitskaya E.V."/>
        </authorList>
    </citation>
    <scope>NUCLEOTIDE SEQUENCE</scope>
    <source>
        <strain evidence="1">VRA_517_n</strain>
    </source>
</reference>
<sequence length="110" mass="12773">MKYILWFFILLLFSLFILGGYKAAVSHPDFPVPLFAMHTKTKEYEKGKYVSNYTYRFAKEEEGPSGLYQLEIAEKGWKLKGQEGLIKTYEKRGERVSLFFGTGEISVIEE</sequence>
<proteinExistence type="predicted"/>
<gene>
    <name evidence="1" type="ORF">GKC39_08950</name>
</gene>
<evidence type="ECO:0000313" key="1">
    <source>
        <dbReference type="EMBL" id="MSE02191.1"/>
    </source>
</evidence>
<dbReference type="AlphaFoldDB" id="A0A6A8LFP3"/>
<name>A0A6A8LFP3_BACVE</name>
<accession>A0A6A8LFP3</accession>
<protein>
    <recommendedName>
        <fullName evidence="2">DUF1093 domain-containing protein</fullName>
    </recommendedName>
</protein>
<comment type="caution">
    <text evidence="1">The sequence shown here is derived from an EMBL/GenBank/DDBJ whole genome shotgun (WGS) entry which is preliminary data.</text>
</comment>
<evidence type="ECO:0008006" key="2">
    <source>
        <dbReference type="Google" id="ProtNLM"/>
    </source>
</evidence>